<evidence type="ECO:0000313" key="1">
    <source>
        <dbReference type="EMBL" id="KAH7279986.1"/>
    </source>
</evidence>
<organism evidence="1 2">
    <name type="scientific">Ceratopteris richardii</name>
    <name type="common">Triangle waterfern</name>
    <dbReference type="NCBI Taxonomy" id="49495"/>
    <lineage>
        <taxon>Eukaryota</taxon>
        <taxon>Viridiplantae</taxon>
        <taxon>Streptophyta</taxon>
        <taxon>Embryophyta</taxon>
        <taxon>Tracheophyta</taxon>
        <taxon>Polypodiopsida</taxon>
        <taxon>Polypodiidae</taxon>
        <taxon>Polypodiales</taxon>
        <taxon>Pteridineae</taxon>
        <taxon>Pteridaceae</taxon>
        <taxon>Parkerioideae</taxon>
        <taxon>Ceratopteris</taxon>
    </lineage>
</organism>
<name>A0A8T2Q8J8_CERRI</name>
<dbReference type="EMBL" id="CM035442">
    <property type="protein sequence ID" value="KAH7279986.1"/>
    <property type="molecule type" value="Genomic_DNA"/>
</dbReference>
<comment type="caution">
    <text evidence="1">The sequence shown here is derived from an EMBL/GenBank/DDBJ whole genome shotgun (WGS) entry which is preliminary data.</text>
</comment>
<evidence type="ECO:0000313" key="2">
    <source>
        <dbReference type="Proteomes" id="UP000825935"/>
    </source>
</evidence>
<reference evidence="1" key="1">
    <citation type="submission" date="2021-08" db="EMBL/GenBank/DDBJ databases">
        <title>WGS assembly of Ceratopteris richardii.</title>
        <authorList>
            <person name="Marchant D.B."/>
            <person name="Chen G."/>
            <person name="Jenkins J."/>
            <person name="Shu S."/>
            <person name="Leebens-Mack J."/>
            <person name="Grimwood J."/>
            <person name="Schmutz J."/>
            <person name="Soltis P."/>
            <person name="Soltis D."/>
            <person name="Chen Z.-H."/>
        </authorList>
    </citation>
    <scope>NUCLEOTIDE SEQUENCE</scope>
    <source>
        <strain evidence="1">Whitten #5841</strain>
        <tissue evidence="1">Leaf</tissue>
    </source>
</reference>
<accession>A0A8T2Q8J8</accession>
<keyword evidence="2" id="KW-1185">Reference proteome</keyword>
<proteinExistence type="predicted"/>
<protein>
    <submittedName>
        <fullName evidence="1">Uncharacterized protein</fullName>
    </submittedName>
</protein>
<sequence length="88" mass="10059">MLWKFEKLTYVSFESRESERSLLTTERQKQVTDTRTQPVQGSRDLFIYSSSSARVITRSSDGRFQDSTDELCGSCSCGGHVFSDSEWC</sequence>
<dbReference type="AlphaFoldDB" id="A0A8T2Q8J8"/>
<gene>
    <name evidence="1" type="ORF">KP509_37G046600</name>
</gene>
<dbReference type="Proteomes" id="UP000825935">
    <property type="component" value="Chromosome 37"/>
</dbReference>